<feature type="domain" description="Plastocyanin-like" evidence="2">
    <location>
        <begin position="154"/>
        <end position="195"/>
    </location>
</feature>
<dbReference type="PANTHER" id="PTHR42916:SF1">
    <property type="entry name" value="PROTEIN PHYLLO, CHLOROPLASTIC"/>
    <property type="match status" value="1"/>
</dbReference>
<organism evidence="3 4">
    <name type="scientific">Pisum sativum</name>
    <name type="common">Garden pea</name>
    <name type="synonym">Lathyrus oleraceus</name>
    <dbReference type="NCBI Taxonomy" id="3888"/>
    <lineage>
        <taxon>Eukaryota</taxon>
        <taxon>Viridiplantae</taxon>
        <taxon>Streptophyta</taxon>
        <taxon>Embryophyta</taxon>
        <taxon>Tracheophyta</taxon>
        <taxon>Spermatophyta</taxon>
        <taxon>Magnoliopsida</taxon>
        <taxon>eudicotyledons</taxon>
        <taxon>Gunneridae</taxon>
        <taxon>Pentapetalae</taxon>
        <taxon>rosids</taxon>
        <taxon>fabids</taxon>
        <taxon>Fabales</taxon>
        <taxon>Fabaceae</taxon>
        <taxon>Papilionoideae</taxon>
        <taxon>50 kb inversion clade</taxon>
        <taxon>NPAAA clade</taxon>
        <taxon>Hologalegina</taxon>
        <taxon>IRL clade</taxon>
        <taxon>Fabeae</taxon>
        <taxon>Lathyrus</taxon>
    </lineage>
</organism>
<dbReference type="InterPro" id="IPR008972">
    <property type="entry name" value="Cupredoxin"/>
</dbReference>
<evidence type="ECO:0000256" key="1">
    <source>
        <dbReference type="ARBA" id="ARBA00010609"/>
    </source>
</evidence>
<accession>A0A9D4X0N2</accession>
<gene>
    <name evidence="3" type="ORF">KIW84_055594</name>
</gene>
<dbReference type="Gene3D" id="3.20.20.120">
    <property type="entry name" value="Enolase-like C-terminal domain"/>
    <property type="match status" value="1"/>
</dbReference>
<dbReference type="PANTHER" id="PTHR42916">
    <property type="entry name" value="2-SUCCINYL-5-ENOLPYRUVYL-6-HYDROXY-3-CYCLOHEXENE-1-CARBOXYLATE SYNTHASE"/>
    <property type="match status" value="1"/>
</dbReference>
<dbReference type="SUPFAM" id="SSF51604">
    <property type="entry name" value="Enolase C-terminal domain-like"/>
    <property type="match status" value="1"/>
</dbReference>
<protein>
    <recommendedName>
        <fullName evidence="2">Plastocyanin-like domain-containing protein</fullName>
    </recommendedName>
</protein>
<evidence type="ECO:0000259" key="2">
    <source>
        <dbReference type="Pfam" id="PF07732"/>
    </source>
</evidence>
<evidence type="ECO:0000313" key="4">
    <source>
        <dbReference type="Proteomes" id="UP001058974"/>
    </source>
</evidence>
<dbReference type="Proteomes" id="UP001058974">
    <property type="component" value="Chromosome 5"/>
</dbReference>
<dbReference type="EMBL" id="JAMSHJ010000005">
    <property type="protein sequence ID" value="KAI5410170.1"/>
    <property type="molecule type" value="Genomic_DNA"/>
</dbReference>
<dbReference type="InterPro" id="IPR036849">
    <property type="entry name" value="Enolase-like_C_sf"/>
</dbReference>
<dbReference type="AlphaFoldDB" id="A0A9D4X0N2"/>
<comment type="similarity">
    <text evidence="1">Belongs to the multicopper oxidase family.</text>
</comment>
<name>A0A9D4X0N2_PEA</name>
<dbReference type="InterPro" id="IPR011707">
    <property type="entry name" value="Cu-oxidase-like_N"/>
</dbReference>
<dbReference type="GO" id="GO:0005507">
    <property type="term" value="F:copper ion binding"/>
    <property type="evidence" value="ECO:0007669"/>
    <property type="project" value="InterPro"/>
</dbReference>
<dbReference type="SUPFAM" id="SSF49503">
    <property type="entry name" value="Cupredoxins"/>
    <property type="match status" value="1"/>
</dbReference>
<evidence type="ECO:0000313" key="3">
    <source>
        <dbReference type="EMBL" id="KAI5410170.1"/>
    </source>
</evidence>
<proteinExistence type="inferred from homology"/>
<dbReference type="Pfam" id="PF07732">
    <property type="entry name" value="Cu-oxidase_3"/>
    <property type="match status" value="1"/>
</dbReference>
<reference evidence="3 4" key="1">
    <citation type="journal article" date="2022" name="Nat. Genet.">
        <title>Improved pea reference genome and pan-genome highlight genomic features and evolutionary characteristics.</title>
        <authorList>
            <person name="Yang T."/>
            <person name="Liu R."/>
            <person name="Luo Y."/>
            <person name="Hu S."/>
            <person name="Wang D."/>
            <person name="Wang C."/>
            <person name="Pandey M.K."/>
            <person name="Ge S."/>
            <person name="Xu Q."/>
            <person name="Li N."/>
            <person name="Li G."/>
            <person name="Huang Y."/>
            <person name="Saxena R.K."/>
            <person name="Ji Y."/>
            <person name="Li M."/>
            <person name="Yan X."/>
            <person name="He Y."/>
            <person name="Liu Y."/>
            <person name="Wang X."/>
            <person name="Xiang C."/>
            <person name="Varshney R.K."/>
            <person name="Ding H."/>
            <person name="Gao S."/>
            <person name="Zong X."/>
        </authorList>
    </citation>
    <scope>NUCLEOTIDE SEQUENCE [LARGE SCALE GENOMIC DNA]</scope>
    <source>
        <strain evidence="3 4">cv. Zhongwan 6</strain>
    </source>
</reference>
<keyword evidence="4" id="KW-1185">Reference proteome</keyword>
<sequence>MKFGSLAKDCNMQRIEEPVQDEDDILKFCEESGLPVAQDETVDKIQENPLKKLLKFTHPGIVAVVIKPSVVGRFENAEWAHQHGKMVVVSSAFESSLSLSAYTQFSSYLEVQRLSTFKLLDASRTSNKLNHFLAAVTQDEVLAVTVSPETKRRTNCLEHVVMGINGQFPGPTISAQVGDTLAIALTNKFSTKGTVTCGICSSNLKHAPLKLMVEATERKLRDKKISARKRALRS</sequence>
<comment type="caution">
    <text evidence="3">The sequence shown here is derived from an EMBL/GenBank/DDBJ whole genome shotgun (WGS) entry which is preliminary data.</text>
</comment>
<dbReference type="Gramene" id="Psat05G0559400-T1">
    <property type="protein sequence ID" value="KAI5410170.1"/>
    <property type="gene ID" value="KIW84_055594"/>
</dbReference>
<dbReference type="Gene3D" id="2.60.40.420">
    <property type="entry name" value="Cupredoxins - blue copper proteins"/>
    <property type="match status" value="1"/>
</dbReference>